<protein>
    <submittedName>
        <fullName evidence="1">Uncharacterized protein</fullName>
    </submittedName>
</protein>
<evidence type="ECO:0000313" key="2">
    <source>
        <dbReference type="Proteomes" id="UP000193411"/>
    </source>
</evidence>
<evidence type="ECO:0000313" key="1">
    <source>
        <dbReference type="EMBL" id="ORZ32649.1"/>
    </source>
</evidence>
<accession>A0A1Y2HDL5</accession>
<proteinExistence type="predicted"/>
<dbReference type="EMBL" id="MCFL01000043">
    <property type="protein sequence ID" value="ORZ32649.1"/>
    <property type="molecule type" value="Genomic_DNA"/>
</dbReference>
<keyword evidence="2" id="KW-1185">Reference proteome</keyword>
<dbReference type="AlphaFoldDB" id="A0A1Y2HDL5"/>
<gene>
    <name evidence="1" type="ORF">BCR44DRAFT_1487015</name>
</gene>
<organism evidence="1 2">
    <name type="scientific">Catenaria anguillulae PL171</name>
    <dbReference type="NCBI Taxonomy" id="765915"/>
    <lineage>
        <taxon>Eukaryota</taxon>
        <taxon>Fungi</taxon>
        <taxon>Fungi incertae sedis</taxon>
        <taxon>Blastocladiomycota</taxon>
        <taxon>Blastocladiomycetes</taxon>
        <taxon>Blastocladiales</taxon>
        <taxon>Catenariaceae</taxon>
        <taxon>Catenaria</taxon>
    </lineage>
</organism>
<name>A0A1Y2HDL5_9FUNG</name>
<reference evidence="1 2" key="1">
    <citation type="submission" date="2016-07" db="EMBL/GenBank/DDBJ databases">
        <title>Pervasive Adenine N6-methylation of Active Genes in Fungi.</title>
        <authorList>
            <consortium name="DOE Joint Genome Institute"/>
            <person name="Mondo S.J."/>
            <person name="Dannebaum R.O."/>
            <person name="Kuo R.C."/>
            <person name="Labutti K."/>
            <person name="Haridas S."/>
            <person name="Kuo A."/>
            <person name="Salamov A."/>
            <person name="Ahrendt S.R."/>
            <person name="Lipzen A."/>
            <person name="Sullivan W."/>
            <person name="Andreopoulos W.B."/>
            <person name="Clum A."/>
            <person name="Lindquist E."/>
            <person name="Daum C."/>
            <person name="Ramamoorthy G.K."/>
            <person name="Gryganskyi A."/>
            <person name="Culley D."/>
            <person name="Magnuson J.K."/>
            <person name="James T.Y."/>
            <person name="O'Malley M.A."/>
            <person name="Stajich J.E."/>
            <person name="Spatafora J.W."/>
            <person name="Visel A."/>
            <person name="Grigoriev I.V."/>
        </authorList>
    </citation>
    <scope>NUCLEOTIDE SEQUENCE [LARGE SCALE GENOMIC DNA]</scope>
    <source>
        <strain evidence="1 2">PL171</strain>
    </source>
</reference>
<comment type="caution">
    <text evidence="1">The sequence shown here is derived from an EMBL/GenBank/DDBJ whole genome shotgun (WGS) entry which is preliminary data.</text>
</comment>
<dbReference type="Proteomes" id="UP000193411">
    <property type="component" value="Unassembled WGS sequence"/>
</dbReference>
<sequence>MFGIPRPMCGGMIRFSDSRMLDAARWDKVCSSEDKAARLLAVKQARSKMCSSSVSYDVLTTGYAKGKRGESLKQKDAQEARKAPTSFKFLSSKLNTYNPIQGKDLLPLSDEDNMLMPRNSVRRCK</sequence>